<dbReference type="GO" id="GO:0006396">
    <property type="term" value="P:RNA processing"/>
    <property type="evidence" value="ECO:0007669"/>
    <property type="project" value="InterPro"/>
</dbReference>
<keyword evidence="4" id="KW-0496">Mitochondrion</keyword>
<evidence type="ECO:0000256" key="3">
    <source>
        <dbReference type="ARBA" id="ARBA00022980"/>
    </source>
</evidence>
<dbReference type="GO" id="GO:0003735">
    <property type="term" value="F:structural constituent of ribosome"/>
    <property type="evidence" value="ECO:0007669"/>
    <property type="project" value="TreeGrafter"/>
</dbReference>
<comment type="caution">
    <text evidence="9">The sequence shown here is derived from an EMBL/GenBank/DDBJ whole genome shotgun (WGS) entry which is preliminary data.</text>
</comment>
<keyword evidence="2" id="KW-0694">RNA-binding</keyword>
<evidence type="ECO:0000256" key="7">
    <source>
        <dbReference type="ARBA" id="ARBA00035187"/>
    </source>
</evidence>
<dbReference type="PROSITE" id="PS50142">
    <property type="entry name" value="RNASE_3_2"/>
    <property type="match status" value="1"/>
</dbReference>
<dbReference type="InterPro" id="IPR044443">
    <property type="entry name" value="Ribosomal_mL44_DSRM_fung"/>
</dbReference>
<dbReference type="OrthoDB" id="67027at2759"/>
<accession>A0A8H3EWN3</accession>
<dbReference type="PANTHER" id="PTHR11207">
    <property type="entry name" value="RIBONUCLEASE III"/>
    <property type="match status" value="1"/>
</dbReference>
<gene>
    <name evidence="9" type="ORF">GOMPHAMPRED_007764</name>
</gene>
<dbReference type="GO" id="GO:0003725">
    <property type="term" value="F:double-stranded RNA binding"/>
    <property type="evidence" value="ECO:0007669"/>
    <property type="project" value="InterPro"/>
</dbReference>
<dbReference type="PANTHER" id="PTHR11207:SF32">
    <property type="entry name" value="LARGE RIBOSOMAL SUBUNIT PROTEIN ML44"/>
    <property type="match status" value="1"/>
</dbReference>
<dbReference type="InterPro" id="IPR044444">
    <property type="entry name" value="Ribosomal_mL44_DSRM_metazoa"/>
</dbReference>
<dbReference type="Gene3D" id="1.10.1520.10">
    <property type="entry name" value="Ribonuclease III domain"/>
    <property type="match status" value="1"/>
</dbReference>
<evidence type="ECO:0000256" key="4">
    <source>
        <dbReference type="ARBA" id="ARBA00023128"/>
    </source>
</evidence>
<dbReference type="SUPFAM" id="SSF54768">
    <property type="entry name" value="dsRNA-binding domain-like"/>
    <property type="match status" value="1"/>
</dbReference>
<reference evidence="9" key="1">
    <citation type="submission" date="2021-03" db="EMBL/GenBank/DDBJ databases">
        <authorList>
            <person name="Tagirdzhanova G."/>
        </authorList>
    </citation>
    <scope>NUCLEOTIDE SEQUENCE</scope>
</reference>
<evidence type="ECO:0000256" key="2">
    <source>
        <dbReference type="ARBA" id="ARBA00022884"/>
    </source>
</evidence>
<feature type="domain" description="RNase III" evidence="8">
    <location>
        <begin position="74"/>
        <end position="162"/>
    </location>
</feature>
<dbReference type="GO" id="GO:0004525">
    <property type="term" value="F:ribonuclease III activity"/>
    <property type="evidence" value="ECO:0007669"/>
    <property type="project" value="InterPro"/>
</dbReference>
<evidence type="ECO:0000256" key="6">
    <source>
        <dbReference type="ARBA" id="ARBA00024034"/>
    </source>
</evidence>
<dbReference type="InterPro" id="IPR000999">
    <property type="entry name" value="RNase_III_dom"/>
</dbReference>
<evidence type="ECO:0000256" key="1">
    <source>
        <dbReference type="ARBA" id="ARBA00004173"/>
    </source>
</evidence>
<dbReference type="GO" id="GO:0005739">
    <property type="term" value="C:mitochondrion"/>
    <property type="evidence" value="ECO:0007669"/>
    <property type="project" value="TreeGrafter"/>
</dbReference>
<evidence type="ECO:0000259" key="8">
    <source>
        <dbReference type="PROSITE" id="PS50142"/>
    </source>
</evidence>
<dbReference type="SUPFAM" id="SSF69065">
    <property type="entry name" value="RNase III domain-like"/>
    <property type="match status" value="1"/>
</dbReference>
<evidence type="ECO:0000256" key="5">
    <source>
        <dbReference type="ARBA" id="ARBA00023274"/>
    </source>
</evidence>
<protein>
    <recommendedName>
        <fullName evidence="7">Large ribosomal subunit protein mL44</fullName>
    </recommendedName>
</protein>
<evidence type="ECO:0000313" key="10">
    <source>
        <dbReference type="Proteomes" id="UP000664169"/>
    </source>
</evidence>
<dbReference type="Pfam" id="PF22892">
    <property type="entry name" value="DSRM_MRPL44"/>
    <property type="match status" value="1"/>
</dbReference>
<dbReference type="CDD" id="cd19873">
    <property type="entry name" value="DSRM_MRPL3_like"/>
    <property type="match status" value="1"/>
</dbReference>
<proteinExistence type="inferred from homology"/>
<organism evidence="9 10">
    <name type="scientific">Gomphillus americanus</name>
    <dbReference type="NCBI Taxonomy" id="1940652"/>
    <lineage>
        <taxon>Eukaryota</taxon>
        <taxon>Fungi</taxon>
        <taxon>Dikarya</taxon>
        <taxon>Ascomycota</taxon>
        <taxon>Pezizomycotina</taxon>
        <taxon>Lecanoromycetes</taxon>
        <taxon>OSLEUM clade</taxon>
        <taxon>Ostropomycetidae</taxon>
        <taxon>Ostropales</taxon>
        <taxon>Graphidaceae</taxon>
        <taxon>Gomphilloideae</taxon>
        <taxon>Gomphillus</taxon>
    </lineage>
</organism>
<sequence>MRRTHLLRWSGTVLTPRTRPNSCLSITFAIQSRNAATATAYANYTPGIDKPVEPSPYESLPSPPPEASRKSARLAALHARLYLSSRIPLETLGRCLVDSTADRHDSFNNSSLAILGNDVLAYHTSELILCRYPRLPSAVILASTSAYIGPYALSDLAKSWGVEAAAVPGGEVDAGLLQFRAIKSDNSESEVRAGVLEKEGKISSKSWKRGVSSLMKQDDFFGEITGREILTPVQSTSIESEYMAAGPGSTYQGACTNFVRAVFGAVYVHAGRQAAKNFFNAHIASRKLEVSKMFVFRAPERDLARLCAREGFEPPVARMISETGRLSVAPVFNVGVFSGKEKLGEATGASLQEARFRAAVSALKGWYLYSPLQVQVPSDVEGDGSKEWTPVLVDGGEVVW</sequence>
<evidence type="ECO:0000313" key="9">
    <source>
        <dbReference type="EMBL" id="CAF9912764.1"/>
    </source>
</evidence>
<dbReference type="Proteomes" id="UP000664169">
    <property type="component" value="Unassembled WGS sequence"/>
</dbReference>
<dbReference type="EMBL" id="CAJPDQ010000007">
    <property type="protein sequence ID" value="CAF9912764.1"/>
    <property type="molecule type" value="Genomic_DNA"/>
</dbReference>
<keyword evidence="10" id="KW-1185">Reference proteome</keyword>
<dbReference type="SMART" id="SM00535">
    <property type="entry name" value="RIBOc"/>
    <property type="match status" value="1"/>
</dbReference>
<name>A0A8H3EWN3_9LECA</name>
<comment type="subcellular location">
    <subcellularLocation>
        <location evidence="1">Mitochondrion</location>
    </subcellularLocation>
</comment>
<dbReference type="InterPro" id="IPR036389">
    <property type="entry name" value="RNase_III_sf"/>
</dbReference>
<comment type="similarity">
    <text evidence="6">Belongs to the ribonuclease III family. Mitochondrion-specific ribosomal protein mL44 subfamily.</text>
</comment>
<dbReference type="FunFam" id="3.30.160.20:FF:000043">
    <property type="entry name" value="60S ribosomal protein L3"/>
    <property type="match status" value="1"/>
</dbReference>
<keyword evidence="5" id="KW-0687">Ribonucleoprotein</keyword>
<dbReference type="Gene3D" id="3.30.160.20">
    <property type="match status" value="1"/>
</dbReference>
<dbReference type="AlphaFoldDB" id="A0A8H3EWN3"/>
<keyword evidence="3" id="KW-0689">Ribosomal protein</keyword>